<dbReference type="InterPro" id="IPR036908">
    <property type="entry name" value="RlpA-like_sf"/>
</dbReference>
<dbReference type="AlphaFoldDB" id="D1CB65"/>
<gene>
    <name evidence="4" type="ordered locus">Tter_1114</name>
</gene>
<accession>D1CB65</accession>
<dbReference type="SUPFAM" id="SSF50685">
    <property type="entry name" value="Barwin-like endoglucanases"/>
    <property type="match status" value="1"/>
</dbReference>
<dbReference type="KEGG" id="ttr:Tter_1114"/>
<dbReference type="EMBL" id="CP001825">
    <property type="protein sequence ID" value="ACZ42030.1"/>
    <property type="molecule type" value="Genomic_DNA"/>
</dbReference>
<dbReference type="Pfam" id="PF13529">
    <property type="entry name" value="Peptidase_C39_2"/>
    <property type="match status" value="1"/>
</dbReference>
<name>D1CB65_THET1</name>
<dbReference type="RefSeq" id="WP_012875065.1">
    <property type="nucleotide sequence ID" value="NC_013525.1"/>
</dbReference>
<dbReference type="GO" id="GO:0009254">
    <property type="term" value="P:peptidoglycan turnover"/>
    <property type="evidence" value="ECO:0007669"/>
    <property type="project" value="InterPro"/>
</dbReference>
<dbReference type="InterPro" id="IPR010611">
    <property type="entry name" value="3D_dom"/>
</dbReference>
<feature type="chain" id="PRO_5003021276" evidence="1">
    <location>
        <begin position="32"/>
        <end position="1063"/>
    </location>
</feature>
<evidence type="ECO:0000256" key="1">
    <source>
        <dbReference type="SAM" id="SignalP"/>
    </source>
</evidence>
<evidence type="ECO:0000259" key="3">
    <source>
        <dbReference type="Pfam" id="PF13529"/>
    </source>
</evidence>
<dbReference type="GO" id="GO:0019867">
    <property type="term" value="C:outer membrane"/>
    <property type="evidence" value="ECO:0007669"/>
    <property type="project" value="InterPro"/>
</dbReference>
<dbReference type="CDD" id="cd14667">
    <property type="entry name" value="3D_containing_proteins"/>
    <property type="match status" value="1"/>
</dbReference>
<dbReference type="Pfam" id="PF06725">
    <property type="entry name" value="3D"/>
    <property type="match status" value="1"/>
</dbReference>
<protein>
    <submittedName>
        <fullName evidence="4">3D domain protein</fullName>
    </submittedName>
</protein>
<dbReference type="GO" id="GO:0004553">
    <property type="term" value="F:hydrolase activity, hydrolyzing O-glycosyl compounds"/>
    <property type="evidence" value="ECO:0007669"/>
    <property type="project" value="InterPro"/>
</dbReference>
<evidence type="ECO:0000259" key="2">
    <source>
        <dbReference type="Pfam" id="PF06725"/>
    </source>
</evidence>
<organism evidence="4 5">
    <name type="scientific">Thermobaculum terrenum (strain ATCC BAA-798 / CCMEE 7001 / YNP1)</name>
    <dbReference type="NCBI Taxonomy" id="525904"/>
    <lineage>
        <taxon>Bacteria</taxon>
        <taxon>Bacillati</taxon>
        <taxon>Chloroflexota</taxon>
        <taxon>Chloroflexia</taxon>
        <taxon>Candidatus Thermobaculales</taxon>
        <taxon>Candidatus Thermobaculaceae</taxon>
        <taxon>Thermobaculum</taxon>
    </lineage>
</organism>
<reference evidence="5" key="1">
    <citation type="journal article" date="2010" name="Stand. Genomic Sci.">
        <title>Complete genome sequence of 'Thermobaculum terrenum' type strain (YNP1).</title>
        <authorList>
            <person name="Kiss H."/>
            <person name="Cleland D."/>
            <person name="Lapidus A."/>
            <person name="Lucas S."/>
            <person name="Glavina Del Rio T."/>
            <person name="Nolan M."/>
            <person name="Tice H."/>
            <person name="Han C."/>
            <person name="Goodwin L."/>
            <person name="Pitluck S."/>
            <person name="Liolios K."/>
            <person name="Ivanova N."/>
            <person name="Mavromatis K."/>
            <person name="Ovchinnikova G."/>
            <person name="Pati A."/>
            <person name="Chen A."/>
            <person name="Palaniappan K."/>
            <person name="Land M."/>
            <person name="Hauser L."/>
            <person name="Chang Y."/>
            <person name="Jeffries C."/>
            <person name="Lu M."/>
            <person name="Brettin T."/>
            <person name="Detter J."/>
            <person name="Goker M."/>
            <person name="Tindall B."/>
            <person name="Beck B."/>
            <person name="McDermott T."/>
            <person name="Woyke T."/>
            <person name="Bristow J."/>
            <person name="Eisen J."/>
            <person name="Markowitz V."/>
            <person name="Hugenholtz P."/>
            <person name="Kyrpides N."/>
            <person name="Klenk H."/>
            <person name="Cheng J."/>
        </authorList>
    </citation>
    <scope>NUCLEOTIDE SEQUENCE [LARGE SCALE GENOMIC DNA]</scope>
    <source>
        <strain evidence="5">ATCC BAA-798 / YNP1</strain>
    </source>
</reference>
<feature type="domain" description="Peptidase C39-like" evidence="3">
    <location>
        <begin position="56"/>
        <end position="183"/>
    </location>
</feature>
<dbReference type="InterPro" id="IPR059180">
    <property type="entry name" value="3D_YorM"/>
</dbReference>
<dbReference type="InterPro" id="IPR039564">
    <property type="entry name" value="Peptidase_C39-like"/>
</dbReference>
<dbReference type="STRING" id="525904.Tter_1114"/>
<dbReference type="Gene3D" id="2.60.120.260">
    <property type="entry name" value="Galactose-binding domain-like"/>
    <property type="match status" value="2"/>
</dbReference>
<feature type="domain" description="3D" evidence="2">
    <location>
        <begin position="281"/>
        <end position="326"/>
    </location>
</feature>
<keyword evidence="1" id="KW-0732">Signal</keyword>
<dbReference type="OrthoDB" id="9798935at2"/>
<dbReference type="HOGENOM" id="CLU_288845_0_0_0"/>
<dbReference type="eggNOG" id="COG3584">
    <property type="taxonomic scope" value="Bacteria"/>
</dbReference>
<proteinExistence type="predicted"/>
<sequence length="1063" mass="117888">MHAVMRTVIVLLLLLALVMPISAKMAPTALAEELGGNGSWYRYQGEPSSYDSHSNQNVNCGPTSVAMAIQYTQNLSVPIRDIRDFIGKNKKSTNLSDLTKALSHWNVAYRADIYNVSDIKAALQQGHIIIVALDMRAISPGADLNGASADPSIRIGRFESIAREHWIVIKGITPDENYFIVYDGNVWGGPGNPVYWYSDGTPKGMDRYYAVNEVEKGMRHFGANTIKGIEIISSRLPDRTLRNTVIAKVTYYTLSPEETGKNPGDPGWGIMRNGKKVHWGAVAVDPNYIPLGTKMLIDGWEDQIFVASDTGSQVKGWQIDVYWPGSREEALRKNDELGGWRKITFIGMDAPVSTSTTTPPVNAYINAPETTTTRWINLQLHAEDPEEGVVGMMISNSKNFTDAFEEPYSSIKEWTLPPGDGEKTVYARFKNSDGAWSSLVEAHIHLEEEPPTGAVTLAPKPGLVSYIPFNGSTMAVIGPQPKISGPVRYASMNNNKLSNSSFELWAGGIPKDWDSPLRDESYAAYEPSTEALDGSTSLFSNSTKEGYIYQIVPVRANTSYTLAIMAKGNNGAIQIQELQTTGTTSRVLKSHTAGFKYASDWKEIKIKFRTQANTTNALVKLWGKNAYWDDIQLVEGFNPTNYLSEGLLLEGSSRNYIENPSGELGPEGWSGINSWVDITSTREYTFFGYKALRVRKVKPGPAATIIAANLIPGKTYTLSAYIKLEDQRPVDSSIIRGWFFEGIDSVDQLDLSQVTDMNRPVMQWEPVGGGWYRGYFTFIARHDKGLYGVMSTDRIPVGGIYYMDGVQLEESDNPSTYLDGNSGSGYKWSGKPYRSTSYREGTTVIVGELRNSTGTVFFKARSLDSHKTTSNATILKIGQLYIQQRSNQMLFKWGDKLIGSASLDTHPNAYAVTWNSLRITVYSNGKEIGSVAARGPRKGRLVEISPSQDTKAIVISEFSLWKSVLTEENISFLSSHRSIDPGVRFTVDPKTRIWVAAQDPTNKDLRILWSPDGIHWQSWNKGIGSSPWNIGGSKGLKTVWIKVIDPIGNWMMYKDEIYLGKEG</sequence>
<dbReference type="Proteomes" id="UP000000323">
    <property type="component" value="Chromosome 1"/>
</dbReference>
<evidence type="ECO:0000313" key="4">
    <source>
        <dbReference type="EMBL" id="ACZ42030.1"/>
    </source>
</evidence>
<dbReference type="Gene3D" id="2.40.40.10">
    <property type="entry name" value="RlpA-like domain"/>
    <property type="match status" value="1"/>
</dbReference>
<evidence type="ECO:0000313" key="5">
    <source>
        <dbReference type="Proteomes" id="UP000000323"/>
    </source>
</evidence>
<feature type="signal peptide" evidence="1">
    <location>
        <begin position="1"/>
        <end position="31"/>
    </location>
</feature>
<keyword evidence="5" id="KW-1185">Reference proteome</keyword>
<dbReference type="Gene3D" id="3.90.70.10">
    <property type="entry name" value="Cysteine proteinases"/>
    <property type="match status" value="1"/>
</dbReference>